<keyword evidence="4" id="KW-1185">Reference proteome</keyword>
<dbReference type="EMBL" id="CAJVCH010570757">
    <property type="protein sequence ID" value="CAG7835766.1"/>
    <property type="molecule type" value="Genomic_DNA"/>
</dbReference>
<evidence type="ECO:0000313" key="4">
    <source>
        <dbReference type="Proteomes" id="UP000708208"/>
    </source>
</evidence>
<sequence>MRSFVFSAILLGVLGVCQCGTFNRQYVGVAYSPYTDPGPVANRRLWDGYKEAAIRAQLTKLRNQFSSISTYSMGTASYNAGKKWFEADSNAIVAQVAAKMNKENPKEPKLRPQLMPILAPLKPSGE</sequence>
<name>A0A8J2LQN9_9HEXA</name>
<keyword evidence="2" id="KW-0732">Signal</keyword>
<gene>
    <name evidence="3" type="ORF">AFUS01_LOCUS45094</name>
</gene>
<dbReference type="Proteomes" id="UP000708208">
    <property type="component" value="Unassembled WGS sequence"/>
</dbReference>
<evidence type="ECO:0000313" key="3">
    <source>
        <dbReference type="EMBL" id="CAG7835766.1"/>
    </source>
</evidence>
<evidence type="ECO:0000256" key="1">
    <source>
        <dbReference type="SAM" id="MobiDB-lite"/>
    </source>
</evidence>
<reference evidence="3" key="1">
    <citation type="submission" date="2021-06" db="EMBL/GenBank/DDBJ databases">
        <authorList>
            <person name="Hodson N. C."/>
            <person name="Mongue J. A."/>
            <person name="Jaron S. K."/>
        </authorList>
    </citation>
    <scope>NUCLEOTIDE SEQUENCE</scope>
</reference>
<feature type="region of interest" description="Disordered" evidence="1">
    <location>
        <begin position="102"/>
        <end position="126"/>
    </location>
</feature>
<accession>A0A8J2LQN9</accession>
<comment type="caution">
    <text evidence="3">The sequence shown here is derived from an EMBL/GenBank/DDBJ whole genome shotgun (WGS) entry which is preliminary data.</text>
</comment>
<feature type="chain" id="PRO_5035211410" evidence="2">
    <location>
        <begin position="20"/>
        <end position="126"/>
    </location>
</feature>
<dbReference type="AlphaFoldDB" id="A0A8J2LQN9"/>
<organism evidence="3 4">
    <name type="scientific">Allacma fusca</name>
    <dbReference type="NCBI Taxonomy" id="39272"/>
    <lineage>
        <taxon>Eukaryota</taxon>
        <taxon>Metazoa</taxon>
        <taxon>Ecdysozoa</taxon>
        <taxon>Arthropoda</taxon>
        <taxon>Hexapoda</taxon>
        <taxon>Collembola</taxon>
        <taxon>Symphypleona</taxon>
        <taxon>Sminthuridae</taxon>
        <taxon>Allacma</taxon>
    </lineage>
</organism>
<proteinExistence type="predicted"/>
<evidence type="ECO:0000256" key="2">
    <source>
        <dbReference type="SAM" id="SignalP"/>
    </source>
</evidence>
<protein>
    <submittedName>
        <fullName evidence="3">Uncharacterized protein</fullName>
    </submittedName>
</protein>
<feature type="signal peptide" evidence="2">
    <location>
        <begin position="1"/>
        <end position="19"/>
    </location>
</feature>